<proteinExistence type="predicted"/>
<name>A0A7S2II05_9STRA</name>
<feature type="region of interest" description="Disordered" evidence="1">
    <location>
        <begin position="37"/>
        <end position="63"/>
    </location>
</feature>
<accession>A0A7S2II05</accession>
<evidence type="ECO:0000256" key="1">
    <source>
        <dbReference type="SAM" id="MobiDB-lite"/>
    </source>
</evidence>
<reference evidence="2" key="1">
    <citation type="submission" date="2021-01" db="EMBL/GenBank/DDBJ databases">
        <authorList>
            <person name="Corre E."/>
            <person name="Pelletier E."/>
            <person name="Niang G."/>
            <person name="Scheremetjew M."/>
            <person name="Finn R."/>
            <person name="Kale V."/>
            <person name="Holt S."/>
            <person name="Cochrane G."/>
            <person name="Meng A."/>
            <person name="Brown T."/>
            <person name="Cohen L."/>
        </authorList>
    </citation>
    <scope>NUCLEOTIDE SEQUENCE</scope>
    <source>
        <strain evidence="2">CCMP826</strain>
    </source>
</reference>
<evidence type="ECO:0000313" key="2">
    <source>
        <dbReference type="EMBL" id="CAD9520103.1"/>
    </source>
</evidence>
<protein>
    <submittedName>
        <fullName evidence="2">Uncharacterized protein</fullName>
    </submittedName>
</protein>
<sequence>MDASQETNTCGEAVRTKSLKKGSSFRAALRRTSFRKSSSRSVISDCSDPENIDTNNMDDTNDVTKNISERGQVKRPSLRLSFRRGSERLDTDDDSQHKEWEWDTLKRTDSVAKLAEMDGDSESAWTPRAPHPLLTEADEGEETSPGEGVGCPL</sequence>
<feature type="region of interest" description="Disordered" evidence="1">
    <location>
        <begin position="115"/>
        <end position="153"/>
    </location>
</feature>
<feature type="compositionally biased region" description="Low complexity" evidence="1">
    <location>
        <begin position="39"/>
        <end position="63"/>
    </location>
</feature>
<gene>
    <name evidence="2" type="ORF">HTAM1171_LOCUS12489</name>
</gene>
<dbReference type="AlphaFoldDB" id="A0A7S2II05"/>
<dbReference type="EMBL" id="HBGV01020032">
    <property type="protein sequence ID" value="CAD9520103.1"/>
    <property type="molecule type" value="Transcribed_RNA"/>
</dbReference>
<organism evidence="2">
    <name type="scientific">Helicotheca tamesis</name>
    <dbReference type="NCBI Taxonomy" id="374047"/>
    <lineage>
        <taxon>Eukaryota</taxon>
        <taxon>Sar</taxon>
        <taxon>Stramenopiles</taxon>
        <taxon>Ochrophyta</taxon>
        <taxon>Bacillariophyta</taxon>
        <taxon>Mediophyceae</taxon>
        <taxon>Lithodesmiophycidae</taxon>
        <taxon>Lithodesmiales</taxon>
        <taxon>Lithodesmiaceae</taxon>
        <taxon>Helicotheca</taxon>
    </lineage>
</organism>